<dbReference type="InterPro" id="IPR050936">
    <property type="entry name" value="AP-1-like"/>
</dbReference>
<dbReference type="PROSITE" id="PS50217">
    <property type="entry name" value="BZIP"/>
    <property type="match status" value="1"/>
</dbReference>
<feature type="region of interest" description="Disordered" evidence="4">
    <location>
        <begin position="406"/>
        <end position="426"/>
    </location>
</feature>
<dbReference type="CDD" id="cd14688">
    <property type="entry name" value="bZIP_YAP"/>
    <property type="match status" value="1"/>
</dbReference>
<dbReference type="SMART" id="SM00338">
    <property type="entry name" value="BRLZ"/>
    <property type="match status" value="1"/>
</dbReference>
<keyword evidence="7" id="KW-1185">Reference proteome</keyword>
<dbReference type="FunFam" id="1.20.5.170:FF:000067">
    <property type="entry name" value="BZIP transcription factor"/>
    <property type="match status" value="1"/>
</dbReference>
<feature type="region of interest" description="Disordered" evidence="4">
    <location>
        <begin position="115"/>
        <end position="157"/>
    </location>
</feature>
<reference evidence="6 7" key="1">
    <citation type="journal article" date="2021" name="DNA Res.">
        <title>Genome analysis of Candida subhashii reveals its hybrid nature and dual mitochondrial genome conformations.</title>
        <authorList>
            <person name="Mixao V."/>
            <person name="Hegedusova E."/>
            <person name="Saus E."/>
            <person name="Pryszcz L.P."/>
            <person name="Cillingova A."/>
            <person name="Nosek J."/>
            <person name="Gabaldon T."/>
        </authorList>
    </citation>
    <scope>NUCLEOTIDE SEQUENCE [LARGE SCALE GENOMIC DNA]</scope>
    <source>
        <strain evidence="6 7">CBS 10753</strain>
    </source>
</reference>
<evidence type="ECO:0000256" key="1">
    <source>
        <dbReference type="ARBA" id="ARBA00004123"/>
    </source>
</evidence>
<dbReference type="GO" id="GO:0090575">
    <property type="term" value="C:RNA polymerase II transcription regulator complex"/>
    <property type="evidence" value="ECO:0007669"/>
    <property type="project" value="TreeGrafter"/>
</dbReference>
<sequence>MMTDTKRNISEVMIDSYPYDDDDTHDDKKAHSRPGRKPIETEPKSKRTAQNRAAQRAYRERKERKMKDLEDKVKLLEDANVRAITEADFLKAQVDVLKNELARYRGHEDFSDLKLPTKVGHLSNPVNNYDEDLSSSNISSKSSIDGNNNKHSNLTSPSNSFSFEFPWSKNNIQSLKQQQQSRQFNHPGSIQEEQVPDLVSGSSSSTSPLNDNLLVSPESSIASSSYVPNGMSTNLDFTNNNTSGFDEQVDNFCAKLGEACGTRQQPIPKYKRKSTTLNQYSSYDSPFSNLVTPISNTMDYSNDPFFLGSTTSSDFKVPNNKPRPQSTNSNTYALSFLNDNNFDVSLAFGDPSPSKQADEDEFDPVALLTTEESIYDQTKSPNNNTNNNNNNINVNFNFNDFLKTALPEQSPSSTTGSNNNYTTSLNNVDQSSSILLPQEDESDDEVVPAPADTIECSEIWDRITAHPKYTEIDIDGLCNELKAKAKCSEKGVVINSSDVNSLLEQSAKVRR</sequence>
<keyword evidence="3" id="KW-0539">Nucleus</keyword>
<evidence type="ECO:0000256" key="2">
    <source>
        <dbReference type="ARBA" id="ARBA00004496"/>
    </source>
</evidence>
<feature type="domain" description="BZIP" evidence="5">
    <location>
        <begin position="41"/>
        <end position="104"/>
    </location>
</feature>
<dbReference type="Proteomes" id="UP000694255">
    <property type="component" value="Unassembled WGS sequence"/>
</dbReference>
<comment type="subcellular location">
    <subcellularLocation>
        <location evidence="2">Cytoplasm</location>
    </subcellularLocation>
    <subcellularLocation>
        <location evidence="1">Nucleus</location>
    </subcellularLocation>
</comment>
<feature type="region of interest" description="Disordered" evidence="4">
    <location>
        <begin position="194"/>
        <end position="214"/>
    </location>
</feature>
<dbReference type="PANTHER" id="PTHR40621">
    <property type="entry name" value="TRANSCRIPTION FACTOR KAPC-RELATED"/>
    <property type="match status" value="1"/>
</dbReference>
<dbReference type="InterPro" id="IPR013910">
    <property type="entry name" value="TF_PAP1"/>
</dbReference>
<dbReference type="RefSeq" id="XP_049266677.1">
    <property type="nucleotide sequence ID" value="XM_049410509.1"/>
</dbReference>
<protein>
    <submittedName>
        <fullName evidence="6">CAP1</fullName>
    </submittedName>
</protein>
<proteinExistence type="predicted"/>
<evidence type="ECO:0000256" key="4">
    <source>
        <dbReference type="SAM" id="MobiDB-lite"/>
    </source>
</evidence>
<dbReference type="Pfam" id="PF00170">
    <property type="entry name" value="bZIP_1"/>
    <property type="match status" value="1"/>
</dbReference>
<accession>A0A8J5QIX7</accession>
<dbReference type="GO" id="GO:0000976">
    <property type="term" value="F:transcription cis-regulatory region binding"/>
    <property type="evidence" value="ECO:0007669"/>
    <property type="project" value="InterPro"/>
</dbReference>
<gene>
    <name evidence="6" type="ORF">J8A68_000013</name>
</gene>
<dbReference type="OrthoDB" id="5380163at2759"/>
<dbReference type="PANTHER" id="PTHR40621:SF6">
    <property type="entry name" value="AP-1-LIKE TRANSCRIPTION FACTOR YAP1-RELATED"/>
    <property type="match status" value="1"/>
</dbReference>
<dbReference type="PROSITE" id="PS00036">
    <property type="entry name" value="BZIP_BASIC"/>
    <property type="match status" value="1"/>
</dbReference>
<dbReference type="GO" id="GO:0005737">
    <property type="term" value="C:cytoplasm"/>
    <property type="evidence" value="ECO:0007669"/>
    <property type="project" value="UniProtKB-SubCell"/>
</dbReference>
<evidence type="ECO:0000313" key="6">
    <source>
        <dbReference type="EMBL" id="KAG7666449.1"/>
    </source>
</evidence>
<dbReference type="EMBL" id="JAGSYN010000001">
    <property type="protein sequence ID" value="KAG7666449.1"/>
    <property type="molecule type" value="Genomic_DNA"/>
</dbReference>
<evidence type="ECO:0000259" key="5">
    <source>
        <dbReference type="PROSITE" id="PS50217"/>
    </source>
</evidence>
<dbReference type="Pfam" id="PF08601">
    <property type="entry name" value="PAP1"/>
    <property type="match status" value="1"/>
</dbReference>
<evidence type="ECO:0000256" key="3">
    <source>
        <dbReference type="ARBA" id="ARBA00023242"/>
    </source>
</evidence>
<dbReference type="AlphaFoldDB" id="A0A8J5QIX7"/>
<comment type="caution">
    <text evidence="6">The sequence shown here is derived from an EMBL/GenBank/DDBJ whole genome shotgun (WGS) entry which is preliminary data.</text>
</comment>
<organism evidence="6 7">
    <name type="scientific">[Candida] subhashii</name>
    <dbReference type="NCBI Taxonomy" id="561895"/>
    <lineage>
        <taxon>Eukaryota</taxon>
        <taxon>Fungi</taxon>
        <taxon>Dikarya</taxon>
        <taxon>Ascomycota</taxon>
        <taxon>Saccharomycotina</taxon>
        <taxon>Pichiomycetes</taxon>
        <taxon>Debaryomycetaceae</taxon>
        <taxon>Spathaspora</taxon>
    </lineage>
</organism>
<feature type="compositionally biased region" description="Low complexity" evidence="4">
    <location>
        <begin position="134"/>
        <end position="150"/>
    </location>
</feature>
<dbReference type="GO" id="GO:0001228">
    <property type="term" value="F:DNA-binding transcription activator activity, RNA polymerase II-specific"/>
    <property type="evidence" value="ECO:0007669"/>
    <property type="project" value="TreeGrafter"/>
</dbReference>
<feature type="region of interest" description="Disordered" evidence="4">
    <location>
        <begin position="1"/>
        <end position="65"/>
    </location>
</feature>
<dbReference type="InterPro" id="IPR004827">
    <property type="entry name" value="bZIP"/>
</dbReference>
<name>A0A8J5QIX7_9ASCO</name>
<feature type="compositionally biased region" description="Low complexity" evidence="4">
    <location>
        <begin position="410"/>
        <end position="426"/>
    </location>
</feature>
<dbReference type="GO" id="GO:0034599">
    <property type="term" value="P:cellular response to oxidative stress"/>
    <property type="evidence" value="ECO:0007669"/>
    <property type="project" value="UniProtKB-ARBA"/>
</dbReference>
<evidence type="ECO:0000313" key="7">
    <source>
        <dbReference type="Proteomes" id="UP000694255"/>
    </source>
</evidence>
<dbReference type="GeneID" id="73466814"/>